<evidence type="ECO:0000256" key="1">
    <source>
        <dbReference type="SAM" id="MobiDB-lite"/>
    </source>
</evidence>
<accession>A0A8J8NMB8</accession>
<comment type="caution">
    <text evidence="2">The sequence shown here is derived from an EMBL/GenBank/DDBJ whole genome shotgun (WGS) entry which is preliminary data.</text>
</comment>
<dbReference type="EMBL" id="RRYP01013047">
    <property type="protein sequence ID" value="TNV76735.1"/>
    <property type="molecule type" value="Genomic_DNA"/>
</dbReference>
<keyword evidence="3" id="KW-1185">Reference proteome</keyword>
<feature type="region of interest" description="Disordered" evidence="1">
    <location>
        <begin position="218"/>
        <end position="249"/>
    </location>
</feature>
<sequence length="249" mass="28808">MIKQRTIQEQTITPKPRQIVLAYNRQRENLLFQSKYSPGLKHILAYEDQLKEILLLPSEDNGEERPILYCLNDYPKQVQNQQGTRSVYQRSVEARGEEYSIIASQHVSIEQQLEQLRLSIQAREESEFQESSISEDSSSSASSSQSLQIYDVSDHSQLSSQSPLQLNFADQHQNPMKEFPPPSQGSLFLASTHPTEPLFPSSPLELLVSNRYERRDDHRMLQLSQVSDKPARKKRALKREEKESEYDMI</sequence>
<evidence type="ECO:0000313" key="3">
    <source>
        <dbReference type="Proteomes" id="UP000785679"/>
    </source>
</evidence>
<dbReference type="Proteomes" id="UP000785679">
    <property type="component" value="Unassembled WGS sequence"/>
</dbReference>
<name>A0A8J8NMB8_HALGN</name>
<gene>
    <name evidence="2" type="ORF">FGO68_gene15313</name>
</gene>
<proteinExistence type="predicted"/>
<feature type="region of interest" description="Disordered" evidence="1">
    <location>
        <begin position="127"/>
        <end position="147"/>
    </location>
</feature>
<feature type="region of interest" description="Disordered" evidence="1">
    <location>
        <begin position="172"/>
        <end position="202"/>
    </location>
</feature>
<organism evidence="2 3">
    <name type="scientific">Halteria grandinella</name>
    <dbReference type="NCBI Taxonomy" id="5974"/>
    <lineage>
        <taxon>Eukaryota</taxon>
        <taxon>Sar</taxon>
        <taxon>Alveolata</taxon>
        <taxon>Ciliophora</taxon>
        <taxon>Intramacronucleata</taxon>
        <taxon>Spirotrichea</taxon>
        <taxon>Stichotrichia</taxon>
        <taxon>Sporadotrichida</taxon>
        <taxon>Halteriidae</taxon>
        <taxon>Halteria</taxon>
    </lineage>
</organism>
<protein>
    <submittedName>
        <fullName evidence="2">Uncharacterized protein</fullName>
    </submittedName>
</protein>
<feature type="compositionally biased region" description="Low complexity" evidence="1">
    <location>
        <begin position="129"/>
        <end position="146"/>
    </location>
</feature>
<dbReference type="AlphaFoldDB" id="A0A8J8NMB8"/>
<evidence type="ECO:0000313" key="2">
    <source>
        <dbReference type="EMBL" id="TNV76735.1"/>
    </source>
</evidence>
<reference evidence="2" key="1">
    <citation type="submission" date="2019-06" db="EMBL/GenBank/DDBJ databases">
        <authorList>
            <person name="Zheng W."/>
        </authorList>
    </citation>
    <scope>NUCLEOTIDE SEQUENCE</scope>
    <source>
        <strain evidence="2">QDHG01</strain>
    </source>
</reference>